<comment type="caution">
    <text evidence="1">The sequence shown here is derived from an EMBL/GenBank/DDBJ whole genome shotgun (WGS) entry which is preliminary data.</text>
</comment>
<dbReference type="Proteomes" id="UP001527099">
    <property type="component" value="Unassembled WGS sequence"/>
</dbReference>
<name>A0ABT4GAH9_9BACL</name>
<gene>
    <name evidence="1" type="ORF">M5X19_09685</name>
</gene>
<protein>
    <submittedName>
        <fullName evidence="1">Uncharacterized protein</fullName>
    </submittedName>
</protein>
<evidence type="ECO:0000313" key="1">
    <source>
        <dbReference type="EMBL" id="MCY9693162.1"/>
    </source>
</evidence>
<reference evidence="1 2" key="1">
    <citation type="submission" date="2022-05" db="EMBL/GenBank/DDBJ databases">
        <title>Genome Sequencing of Bee-Associated Microbes.</title>
        <authorList>
            <person name="Dunlap C."/>
        </authorList>
    </citation>
    <scope>NUCLEOTIDE SEQUENCE [LARGE SCALE GENOMIC DNA]</scope>
    <source>
        <strain evidence="1 2">NRRL B-14421</strain>
    </source>
</reference>
<accession>A0ABT4GAH9</accession>
<dbReference type="EMBL" id="JAMDMX010000028">
    <property type="protein sequence ID" value="MCY9693162.1"/>
    <property type="molecule type" value="Genomic_DNA"/>
</dbReference>
<evidence type="ECO:0000313" key="2">
    <source>
        <dbReference type="Proteomes" id="UP001527099"/>
    </source>
</evidence>
<proteinExistence type="predicted"/>
<organism evidence="1 2">
    <name type="scientific">Paenibacillus alginolyticus</name>
    <dbReference type="NCBI Taxonomy" id="59839"/>
    <lineage>
        <taxon>Bacteria</taxon>
        <taxon>Bacillati</taxon>
        <taxon>Bacillota</taxon>
        <taxon>Bacilli</taxon>
        <taxon>Bacillales</taxon>
        <taxon>Paenibacillaceae</taxon>
        <taxon>Paenibacillus</taxon>
    </lineage>
</organism>
<sequence length="56" mass="6374">MKQADEYAKLLSQLEERTVTQTKDGYEFAVKRIPDSDAAGELDFRVLDVQQKQAAK</sequence>
<dbReference type="RefSeq" id="WP_268614657.1">
    <property type="nucleotide sequence ID" value="NZ_JAMDMX010000028.1"/>
</dbReference>
<keyword evidence="2" id="KW-1185">Reference proteome</keyword>